<evidence type="ECO:0000256" key="12">
    <source>
        <dbReference type="ARBA" id="ARBA00023052"/>
    </source>
</evidence>
<feature type="binding site" evidence="16">
    <location>
        <position position="362"/>
    </location>
    <ligand>
        <name>substrate</name>
    </ligand>
</feature>
<dbReference type="FunFam" id="3.40.50.970:FF:000045">
    <property type="entry name" value="Transketolase"/>
    <property type="match status" value="1"/>
</dbReference>
<feature type="active site" description="Proton donor" evidence="15">
    <location>
        <position position="415"/>
    </location>
</feature>
<protein>
    <recommendedName>
        <fullName evidence="7 14">Transketolase</fullName>
        <ecNumber evidence="7 14">2.2.1.1</ecNumber>
    </recommendedName>
</protein>
<evidence type="ECO:0000256" key="14">
    <source>
        <dbReference type="NCBIfam" id="TIGR00232"/>
    </source>
</evidence>
<feature type="binding site" evidence="18">
    <location>
        <position position="160"/>
    </location>
    <ligand>
        <name>Mg(2+)</name>
        <dbReference type="ChEBI" id="CHEBI:18420"/>
    </ligand>
</feature>
<feature type="domain" description="Transketolase-like pyrimidine-binding" evidence="21">
    <location>
        <begin position="359"/>
        <end position="529"/>
    </location>
</feature>
<keyword evidence="10" id="KW-0106">Calcium</keyword>
<dbReference type="GO" id="GO:0005829">
    <property type="term" value="C:cytosol"/>
    <property type="evidence" value="ECO:0007669"/>
    <property type="project" value="TreeGrafter"/>
</dbReference>
<comment type="subunit">
    <text evidence="6">Homodimer.</text>
</comment>
<reference evidence="23" key="2">
    <citation type="submission" date="2023-11" db="EMBL/GenBank/DDBJ databases">
        <title>MicrobeMod: A computational toolkit for identifying prokaryotic methylation and restriction-modification with nanopore sequencing.</title>
        <authorList>
            <person name="Crits-Christoph A."/>
            <person name="Kang S.C."/>
            <person name="Lee H."/>
            <person name="Ostrov N."/>
        </authorList>
    </citation>
    <scope>NUCLEOTIDE SEQUENCE</scope>
    <source>
        <strain evidence="23">ATCC 51242</strain>
    </source>
</reference>
<evidence type="ECO:0000256" key="10">
    <source>
        <dbReference type="ARBA" id="ARBA00022837"/>
    </source>
</evidence>
<keyword evidence="22" id="KW-0614">Plasmid</keyword>
<evidence type="ECO:0000256" key="20">
    <source>
        <dbReference type="SAM" id="MobiDB-lite"/>
    </source>
</evidence>
<evidence type="ECO:0000256" key="4">
    <source>
        <dbReference type="ARBA" id="ARBA00002931"/>
    </source>
</evidence>
<feature type="binding site" evidence="16">
    <location>
        <position position="267"/>
    </location>
    <ligand>
        <name>substrate</name>
    </ligand>
</feature>
<evidence type="ECO:0000256" key="8">
    <source>
        <dbReference type="ARBA" id="ARBA00022679"/>
    </source>
</evidence>
<evidence type="ECO:0000256" key="15">
    <source>
        <dbReference type="PIRSR" id="PIRSR605478-1"/>
    </source>
</evidence>
<dbReference type="HOGENOM" id="CLU_009227_0_0_11"/>
<evidence type="ECO:0000256" key="17">
    <source>
        <dbReference type="PIRSR" id="PIRSR605478-3"/>
    </source>
</evidence>
<evidence type="ECO:0000256" key="7">
    <source>
        <dbReference type="ARBA" id="ARBA00013152"/>
    </source>
</evidence>
<name>A0A023X7J2_RUBRA</name>
<evidence type="ECO:0000256" key="6">
    <source>
        <dbReference type="ARBA" id="ARBA00011738"/>
    </source>
</evidence>
<dbReference type="AlphaFoldDB" id="A0A023X7J2"/>
<comment type="cofactor">
    <cofactor evidence="3">
        <name>Co(2+)</name>
        <dbReference type="ChEBI" id="CHEBI:48828"/>
    </cofactor>
</comment>
<comment type="function">
    <text evidence="4">Catalyzes the transfer of a two-carbon ketol group from a ketose donor to an aldose acceptor, via a covalent intermediate with the cofactor thiamine pyrophosphate.</text>
</comment>
<sequence>METKTSTVEARSINTVRALAMDAVEKAQSGHPGTAMALAPAAYVIYKKMMKHNPKNPLWADRDRFILSAGHASMLQYAMLHLTGYDLSLEEIKNFRQWGSKTPGHPEFHHTPGIEATTGPLGQGFANGVGMALAERYLADRYNREGHEVVDHHVYAICSDGDLMEGVTQEAASLAGQNGLGRLIYIYDDNRITIDGSTDKSFDREDKGKRFEAYGWHVQHVDDSEDLEEIEAALRAARDEVERPSLIVLRSHIAYPAPNAVDTAAAHGAPLGEEEVRAAKEAMGLDPDRQFDVSDEVYSHMSCAESGAEEESAWNERFAAWREAEPELAEEWDAAWSGKPLPGYREAMPVWDPKETEKLATRKAGGAVMAAFEAYTPTMIGGAADLVASTNTQFKESGVWMAGEPARNIAFGIREHAMGSIVNGLQLHGGMLRPYGSTFLIFSDYMRPAVRLSALMELPVAWVFTHDSVGVGEDGPTHQPVEHYMALRAIPNLTVIRPGDPNETSEAWKTTFETEGPVALLLTRQNLPVLEPEKTEGAARGAYVYRDTEGEPDVLLIGTGSEVSVALRAAEHLAEKDVAARVVSMPSWEVFDRQDEAYKDEVLPPSVEARVSVEAGITVGWERYIGFRGRAVGIDRFGASAPGDRVMQEYGITPEHVANVALEVLGRSDKVDGDAGTPGFQKTSPEEGHS</sequence>
<evidence type="ECO:0000256" key="1">
    <source>
        <dbReference type="ARBA" id="ARBA00001913"/>
    </source>
</evidence>
<dbReference type="FunFam" id="3.40.50.920:FF:000003">
    <property type="entry name" value="Transketolase"/>
    <property type="match status" value="1"/>
</dbReference>
<evidence type="ECO:0000313" key="22">
    <source>
        <dbReference type="EMBL" id="AHY48303.1"/>
    </source>
</evidence>
<feature type="binding site" evidence="17">
    <location>
        <position position="71"/>
    </location>
    <ligand>
        <name>thiamine diphosphate</name>
        <dbReference type="ChEBI" id="CHEBI:58937"/>
    </ligand>
</feature>
<dbReference type="SUPFAM" id="SSF52518">
    <property type="entry name" value="Thiamin diphosphate-binding fold (THDP-binding)"/>
    <property type="match status" value="2"/>
</dbReference>
<dbReference type="Gene3D" id="3.40.50.970">
    <property type="match status" value="2"/>
</dbReference>
<feature type="binding site" evidence="17">
    <location>
        <begin position="119"/>
        <end position="121"/>
    </location>
    <ligand>
        <name>thiamine diphosphate</name>
        <dbReference type="ChEBI" id="CHEBI:58937"/>
    </ligand>
</feature>
<dbReference type="GO" id="GO:0006098">
    <property type="term" value="P:pentose-phosphate shunt"/>
    <property type="evidence" value="ECO:0007669"/>
    <property type="project" value="TreeGrafter"/>
</dbReference>
<dbReference type="GO" id="GO:0004802">
    <property type="term" value="F:transketolase activity"/>
    <property type="evidence" value="ECO:0007669"/>
    <property type="project" value="UniProtKB-UniRule"/>
</dbReference>
<dbReference type="EC" id="2.2.1.1" evidence="7 14"/>
<accession>A0A023X7J2</accession>
<proteinExistence type="inferred from homology"/>
<comment type="cofactor">
    <cofactor evidence="2">
        <name>Mn(2+)</name>
        <dbReference type="ChEBI" id="CHEBI:29035"/>
    </cofactor>
</comment>
<keyword evidence="12 17" id="KW-0786">Thiamine pyrophosphate</keyword>
<comment type="catalytic activity">
    <reaction evidence="13">
        <text>D-sedoheptulose 7-phosphate + D-glyceraldehyde 3-phosphate = aldehydo-D-ribose 5-phosphate + D-xylulose 5-phosphate</text>
        <dbReference type="Rhea" id="RHEA:10508"/>
        <dbReference type="ChEBI" id="CHEBI:57483"/>
        <dbReference type="ChEBI" id="CHEBI:57737"/>
        <dbReference type="ChEBI" id="CHEBI:58273"/>
        <dbReference type="ChEBI" id="CHEBI:59776"/>
        <dbReference type="EC" id="2.2.1.1"/>
    </reaction>
</comment>
<dbReference type="SUPFAM" id="SSF52922">
    <property type="entry name" value="TK C-terminal domain-like"/>
    <property type="match status" value="1"/>
</dbReference>
<dbReference type="InterPro" id="IPR009014">
    <property type="entry name" value="Transketo_C/PFOR_II"/>
</dbReference>
<feature type="binding site" evidence="17">
    <location>
        <position position="161"/>
    </location>
    <ligand>
        <name>thiamine diphosphate</name>
        <dbReference type="ChEBI" id="CHEBI:58937"/>
    </ligand>
</feature>
<evidence type="ECO:0000259" key="21">
    <source>
        <dbReference type="SMART" id="SM00861"/>
    </source>
</evidence>
<evidence type="ECO:0000256" key="18">
    <source>
        <dbReference type="PIRSR" id="PIRSR605478-4"/>
    </source>
</evidence>
<organism evidence="22 24">
    <name type="scientific">Rubrobacter radiotolerans</name>
    <name type="common">Arthrobacter radiotolerans</name>
    <dbReference type="NCBI Taxonomy" id="42256"/>
    <lineage>
        <taxon>Bacteria</taxon>
        <taxon>Bacillati</taxon>
        <taxon>Actinomycetota</taxon>
        <taxon>Rubrobacteria</taxon>
        <taxon>Rubrobacterales</taxon>
        <taxon>Rubrobacteraceae</taxon>
        <taxon>Rubrobacter</taxon>
    </lineage>
</organism>
<dbReference type="NCBIfam" id="TIGR00232">
    <property type="entry name" value="tktlase_bact"/>
    <property type="match status" value="1"/>
</dbReference>
<evidence type="ECO:0000256" key="5">
    <source>
        <dbReference type="ARBA" id="ARBA00007131"/>
    </source>
</evidence>
<dbReference type="EMBL" id="CP007516">
    <property type="protein sequence ID" value="AHY48303.1"/>
    <property type="molecule type" value="Genomic_DNA"/>
</dbReference>
<keyword evidence="24" id="KW-1185">Reference proteome</keyword>
<dbReference type="InterPro" id="IPR005474">
    <property type="entry name" value="Transketolase_N"/>
</dbReference>
<evidence type="ECO:0000256" key="13">
    <source>
        <dbReference type="ARBA" id="ARBA00049473"/>
    </source>
</evidence>
<dbReference type="InterPro" id="IPR005475">
    <property type="entry name" value="Transketolase-like_Pyr-bd"/>
</dbReference>
<dbReference type="SMART" id="SM00861">
    <property type="entry name" value="Transket_pyr"/>
    <property type="match status" value="1"/>
</dbReference>
<evidence type="ECO:0000313" key="24">
    <source>
        <dbReference type="Proteomes" id="UP000025229"/>
    </source>
</evidence>
<dbReference type="CDD" id="cd07033">
    <property type="entry name" value="TPP_PYR_DXS_TK_like"/>
    <property type="match status" value="1"/>
</dbReference>
<dbReference type="CDD" id="cd02012">
    <property type="entry name" value="TPP_TK"/>
    <property type="match status" value="1"/>
</dbReference>
<evidence type="ECO:0000256" key="16">
    <source>
        <dbReference type="PIRSR" id="PIRSR605478-2"/>
    </source>
</evidence>
<dbReference type="Proteomes" id="UP001281130">
    <property type="component" value="Unassembled WGS sequence"/>
</dbReference>
<dbReference type="PATRIC" id="fig|42256.3.peg.3068"/>
<dbReference type="Pfam" id="PF02779">
    <property type="entry name" value="Transket_pyr"/>
    <property type="match status" value="1"/>
</dbReference>
<evidence type="ECO:0000256" key="11">
    <source>
        <dbReference type="ARBA" id="ARBA00022842"/>
    </source>
</evidence>
<dbReference type="InterPro" id="IPR055152">
    <property type="entry name" value="Transketolase-like_C_2"/>
</dbReference>
<dbReference type="RefSeq" id="WP_041339061.1">
    <property type="nucleotide sequence ID" value="NZ_CP007516.1"/>
</dbReference>
<evidence type="ECO:0000256" key="3">
    <source>
        <dbReference type="ARBA" id="ARBA00001941"/>
    </source>
</evidence>
<dbReference type="OrthoDB" id="8732661at2"/>
<dbReference type="Proteomes" id="UP000025229">
    <property type="component" value="Plasmid 2"/>
</dbReference>
<dbReference type="Gene3D" id="3.40.50.920">
    <property type="match status" value="1"/>
</dbReference>
<evidence type="ECO:0000256" key="2">
    <source>
        <dbReference type="ARBA" id="ARBA00001936"/>
    </source>
</evidence>
<feature type="site" description="Important for catalytic activity" evidence="19">
    <location>
        <position position="267"/>
    </location>
</feature>
<feature type="binding site" evidence="18">
    <location>
        <position position="190"/>
    </location>
    <ligand>
        <name>Mg(2+)</name>
        <dbReference type="ChEBI" id="CHEBI:18420"/>
    </ligand>
</feature>
<feature type="binding site" evidence="18">
    <location>
        <position position="192"/>
    </location>
    <ligand>
        <name>Mg(2+)</name>
        <dbReference type="ChEBI" id="CHEBI:18420"/>
    </ligand>
</feature>
<evidence type="ECO:0000256" key="19">
    <source>
        <dbReference type="PIRSR" id="PIRSR605478-5"/>
    </source>
</evidence>
<comment type="cofactor">
    <cofactor evidence="18">
        <name>Mg(2+)</name>
        <dbReference type="ChEBI" id="CHEBI:18420"/>
    </cofactor>
    <text evidence="18">Binds 1 Mg(2+) ion per subunit. Can also utilize other divalent metal cations, such as Ca(2+), Mn(2+) and Co(2+).</text>
</comment>
<feature type="binding site" evidence="16">
    <location>
        <position position="389"/>
    </location>
    <ligand>
        <name>substrate</name>
    </ligand>
</feature>
<feature type="binding site" evidence="16">
    <location>
        <position position="474"/>
    </location>
    <ligand>
        <name>substrate</name>
    </ligand>
</feature>
<dbReference type="eggNOG" id="COG0021">
    <property type="taxonomic scope" value="Bacteria"/>
</dbReference>
<feature type="binding site" evidence="17">
    <location>
        <position position="442"/>
    </location>
    <ligand>
        <name>thiamine diphosphate</name>
        <dbReference type="ChEBI" id="CHEBI:58937"/>
    </ligand>
</feature>
<keyword evidence="11 18" id="KW-0460">Magnesium</keyword>
<evidence type="ECO:0000256" key="9">
    <source>
        <dbReference type="ARBA" id="ARBA00022723"/>
    </source>
</evidence>
<keyword evidence="8 23" id="KW-0808">Transferase</keyword>
<feature type="region of interest" description="Disordered" evidence="20">
    <location>
        <begin position="669"/>
        <end position="690"/>
    </location>
</feature>
<dbReference type="Pfam" id="PF00456">
    <property type="entry name" value="Transketolase_N"/>
    <property type="match status" value="1"/>
</dbReference>
<feature type="binding site" evidence="17">
    <location>
        <position position="190"/>
    </location>
    <ligand>
        <name>thiamine diphosphate</name>
        <dbReference type="ChEBI" id="CHEBI:58937"/>
    </ligand>
</feature>
<dbReference type="Pfam" id="PF22613">
    <property type="entry name" value="Transketolase_C_1"/>
    <property type="match status" value="1"/>
</dbReference>
<feature type="binding site" evidence="17">
    <location>
        <position position="267"/>
    </location>
    <ligand>
        <name>thiamine diphosphate</name>
        <dbReference type="ChEBI" id="CHEBI:58937"/>
    </ligand>
</feature>
<comment type="similarity">
    <text evidence="5">Belongs to the transketolase family.</text>
</comment>
<gene>
    <name evidence="23" type="primary">tkt</name>
    <name evidence="22" type="ORF">RradSPS_3020</name>
    <name evidence="23" type="ORF">SIL72_16220</name>
</gene>
<dbReference type="InterPro" id="IPR005478">
    <property type="entry name" value="Transketolase_bac-like"/>
</dbReference>
<reference evidence="22 24" key="1">
    <citation type="submission" date="2014-03" db="EMBL/GenBank/DDBJ databases">
        <title>Complete genome sequence of the Radio-Resistant Rubrobacter radiotolerans RSPS-4.</title>
        <authorList>
            <person name="Egas C.C."/>
            <person name="Barroso C.C."/>
            <person name="Froufe H.J.C."/>
            <person name="Pacheco J.J."/>
            <person name="Albuquerque L.L."/>
            <person name="da Costa M.M.S."/>
        </authorList>
    </citation>
    <scope>NUCLEOTIDE SEQUENCE [LARGE SCALE GENOMIC DNA]</scope>
    <source>
        <strain evidence="22 24">RSPS-4</strain>
        <plasmid evidence="22 24">2</plasmid>
    </source>
</reference>
<dbReference type="InterPro" id="IPR029061">
    <property type="entry name" value="THDP-binding"/>
</dbReference>
<dbReference type="InterPro" id="IPR033247">
    <property type="entry name" value="Transketolase_fam"/>
</dbReference>
<dbReference type="EMBL" id="JAWXXX010000003">
    <property type="protein sequence ID" value="MDX5895576.1"/>
    <property type="molecule type" value="Genomic_DNA"/>
</dbReference>
<comment type="cofactor">
    <cofactor evidence="1">
        <name>Ca(2+)</name>
        <dbReference type="ChEBI" id="CHEBI:29108"/>
    </cofactor>
</comment>
<feature type="binding site" evidence="16">
    <location>
        <position position="524"/>
    </location>
    <ligand>
        <name>substrate</name>
    </ligand>
</feature>
<keyword evidence="9 18" id="KW-0479">Metal-binding</keyword>
<dbReference type="GO" id="GO:0000287">
    <property type="term" value="F:magnesium ion binding"/>
    <property type="evidence" value="ECO:0007669"/>
    <property type="project" value="UniProtKB-ARBA"/>
</dbReference>
<comment type="cofactor">
    <cofactor evidence="17">
        <name>thiamine diphosphate</name>
        <dbReference type="ChEBI" id="CHEBI:58937"/>
    </cofactor>
    <text evidence="17">Binds 1 thiamine pyrophosphate per subunit. During the reaction, the substrate forms a covalent intermediate with the cofactor.</text>
</comment>
<dbReference type="PANTHER" id="PTHR43522">
    <property type="entry name" value="TRANSKETOLASE"/>
    <property type="match status" value="1"/>
</dbReference>
<geneLocation type="plasmid" evidence="22">
    <name>2</name>
</geneLocation>
<dbReference type="PANTHER" id="PTHR43522:SF2">
    <property type="entry name" value="TRANSKETOLASE 1-RELATED"/>
    <property type="match status" value="1"/>
</dbReference>
<feature type="site" description="Important for catalytic activity" evidence="19">
    <location>
        <position position="31"/>
    </location>
</feature>
<feature type="binding site" evidence="16">
    <location>
        <position position="466"/>
    </location>
    <ligand>
        <name>substrate</name>
    </ligand>
</feature>
<evidence type="ECO:0000313" key="23">
    <source>
        <dbReference type="EMBL" id="MDX5895576.1"/>
    </source>
</evidence>
<feature type="binding site" evidence="16">
    <location>
        <position position="478"/>
    </location>
    <ligand>
        <name>substrate</name>
    </ligand>
</feature>
<dbReference type="KEGG" id="rrd:RradSPS_3020"/>
<feature type="binding site" evidence="16">
    <location>
        <position position="31"/>
    </location>
    <ligand>
        <name>substrate</name>
    </ligand>
</feature>
<dbReference type="FunFam" id="3.40.50.970:FF:000004">
    <property type="entry name" value="Transketolase"/>
    <property type="match status" value="1"/>
</dbReference>